<name>A0A9D2P1F9_9FIRM</name>
<keyword evidence="1" id="KW-0472">Membrane</keyword>
<feature type="transmembrane region" description="Helical" evidence="1">
    <location>
        <begin position="186"/>
        <end position="206"/>
    </location>
</feature>
<reference evidence="2" key="2">
    <citation type="submission" date="2021-04" db="EMBL/GenBank/DDBJ databases">
        <authorList>
            <person name="Gilroy R."/>
        </authorList>
    </citation>
    <scope>NUCLEOTIDE SEQUENCE</scope>
    <source>
        <strain evidence="2">CHK186-1790</strain>
    </source>
</reference>
<dbReference type="EMBL" id="DWWJ01000164">
    <property type="protein sequence ID" value="HJC41689.1"/>
    <property type="molecule type" value="Genomic_DNA"/>
</dbReference>
<keyword evidence="1" id="KW-1133">Transmembrane helix</keyword>
<feature type="transmembrane region" description="Helical" evidence="1">
    <location>
        <begin position="218"/>
        <end position="236"/>
    </location>
</feature>
<sequence>MTKRQTQWLLRILLGGGAGALLVLALWGPLFIGGYSIPPACQRLMDALGLPGAVGVTLALAFSFGAAVGVATLPFEDEGIRVLRRSLLHFAVTACLFSGLLVLSLGMEPRWLPLWLLLLSAVYLVIWLGRWVGWYGEVRQLRRALGLDEGPSPLHWRETLPYLPVLLLVNAGLPLLLTLLDAPDVPVLRALVLPYLVLPLGGFFPALSLGKRQGLRPLYPLVSLLVFVPASLWVYQGQAVPLFWAVALAAPLLGNLAGWAWRRSGLAKQRRS</sequence>
<feature type="transmembrane region" description="Helical" evidence="1">
    <location>
        <begin position="87"/>
        <end position="106"/>
    </location>
</feature>
<dbReference type="AlphaFoldDB" id="A0A9D2P1F9"/>
<dbReference type="Proteomes" id="UP000823882">
    <property type="component" value="Unassembled WGS sequence"/>
</dbReference>
<evidence type="ECO:0000313" key="3">
    <source>
        <dbReference type="Proteomes" id="UP000823882"/>
    </source>
</evidence>
<feature type="transmembrane region" description="Helical" evidence="1">
    <location>
        <begin position="242"/>
        <end position="261"/>
    </location>
</feature>
<dbReference type="Pfam" id="PF11457">
    <property type="entry name" value="DUF3021"/>
    <property type="match status" value="1"/>
</dbReference>
<feature type="transmembrane region" description="Helical" evidence="1">
    <location>
        <begin position="12"/>
        <end position="32"/>
    </location>
</feature>
<gene>
    <name evidence="2" type="ORF">H9701_09100</name>
</gene>
<feature type="transmembrane region" description="Helical" evidence="1">
    <location>
        <begin position="112"/>
        <end position="133"/>
    </location>
</feature>
<keyword evidence="1" id="KW-0812">Transmembrane</keyword>
<dbReference type="InterPro" id="IPR021560">
    <property type="entry name" value="DUF3021"/>
</dbReference>
<comment type="caution">
    <text evidence="2">The sequence shown here is derived from an EMBL/GenBank/DDBJ whole genome shotgun (WGS) entry which is preliminary data.</text>
</comment>
<proteinExistence type="predicted"/>
<feature type="transmembrane region" description="Helical" evidence="1">
    <location>
        <begin position="160"/>
        <end position="180"/>
    </location>
</feature>
<accession>A0A9D2P1F9</accession>
<evidence type="ECO:0000313" key="2">
    <source>
        <dbReference type="EMBL" id="HJC41689.1"/>
    </source>
</evidence>
<protein>
    <submittedName>
        <fullName evidence="2">DUF3021 domain-containing protein</fullName>
    </submittedName>
</protein>
<feature type="transmembrane region" description="Helical" evidence="1">
    <location>
        <begin position="52"/>
        <end position="75"/>
    </location>
</feature>
<reference evidence="2" key="1">
    <citation type="journal article" date="2021" name="PeerJ">
        <title>Extensive microbial diversity within the chicken gut microbiome revealed by metagenomics and culture.</title>
        <authorList>
            <person name="Gilroy R."/>
            <person name="Ravi A."/>
            <person name="Getino M."/>
            <person name="Pursley I."/>
            <person name="Horton D.L."/>
            <person name="Alikhan N.F."/>
            <person name="Baker D."/>
            <person name="Gharbi K."/>
            <person name="Hall N."/>
            <person name="Watson M."/>
            <person name="Adriaenssens E.M."/>
            <person name="Foster-Nyarko E."/>
            <person name="Jarju S."/>
            <person name="Secka A."/>
            <person name="Antonio M."/>
            <person name="Oren A."/>
            <person name="Chaudhuri R.R."/>
            <person name="La Ragione R."/>
            <person name="Hildebrand F."/>
            <person name="Pallen M.J."/>
        </authorList>
    </citation>
    <scope>NUCLEOTIDE SEQUENCE</scope>
    <source>
        <strain evidence="2">CHK186-1790</strain>
    </source>
</reference>
<evidence type="ECO:0000256" key="1">
    <source>
        <dbReference type="SAM" id="Phobius"/>
    </source>
</evidence>
<organism evidence="2 3">
    <name type="scientific">Candidatus Intestinimonas pullistercoris</name>
    <dbReference type="NCBI Taxonomy" id="2838623"/>
    <lineage>
        <taxon>Bacteria</taxon>
        <taxon>Bacillati</taxon>
        <taxon>Bacillota</taxon>
        <taxon>Clostridia</taxon>
        <taxon>Eubacteriales</taxon>
        <taxon>Intestinimonas</taxon>
    </lineage>
</organism>